<evidence type="ECO:0000256" key="2">
    <source>
        <dbReference type="ARBA" id="ARBA00022490"/>
    </source>
</evidence>
<sequence length="184" mass="20540">MVGIPGVGKTTLLSKMVEILKNHERNVYMISYGTLMFEVAQENGLTDRDQLRKLPVSKQQHFQKIAAEKITGHDEEIIIIDTHAFINSPEGYYPGLPEYVLKIIKPTNFVSVSAQPEEIYNRRMKDDTRNRDKITLANIKKELNVQSGMISACAVITGAPVRHVLNHEGKVDEAAAKIISAIGL</sequence>
<evidence type="ECO:0000256" key="6">
    <source>
        <dbReference type="ARBA" id="ARBA00022840"/>
    </source>
</evidence>
<dbReference type="Pfam" id="PF13207">
    <property type="entry name" value="AAA_17"/>
    <property type="match status" value="1"/>
</dbReference>
<reference evidence="7 8" key="1">
    <citation type="submission" date="2015-06" db="EMBL/GenBank/DDBJ databases">
        <title>Draft genome sequence of an Alphaproteobacteria species associated to the Mediterranean sponge Oscarella lobularis.</title>
        <authorList>
            <person name="Jourda C."/>
            <person name="Santini S."/>
            <person name="Claverie J.-M."/>
        </authorList>
    </citation>
    <scope>NUCLEOTIDE SEQUENCE [LARGE SCALE GENOMIC DNA]</scope>
    <source>
        <strain evidence="7">IGS</strain>
    </source>
</reference>
<dbReference type="GO" id="GO:0005737">
    <property type="term" value="C:cytoplasm"/>
    <property type="evidence" value="ECO:0007669"/>
    <property type="project" value="UniProtKB-SubCell"/>
</dbReference>
<gene>
    <name evidence="7" type="ORF">AIOL_000004</name>
</gene>
<evidence type="ECO:0000256" key="4">
    <source>
        <dbReference type="ARBA" id="ARBA00022741"/>
    </source>
</evidence>
<keyword evidence="4" id="KW-0547">Nucleotide-binding</keyword>
<dbReference type="InterPro" id="IPR023477">
    <property type="entry name" value="Adenylate_kinase_AdkA"/>
</dbReference>
<dbReference type="Proteomes" id="UP000037178">
    <property type="component" value="Unassembled WGS sequence"/>
</dbReference>
<proteinExistence type="inferred from homology"/>
<dbReference type="Gene3D" id="3.40.50.300">
    <property type="entry name" value="P-loop containing nucleotide triphosphate hydrolases"/>
    <property type="match status" value="1"/>
</dbReference>
<accession>A0A0J9EB45</accession>
<keyword evidence="5 7" id="KW-0418">Kinase</keyword>
<dbReference type="SUPFAM" id="SSF52540">
    <property type="entry name" value="P-loop containing nucleoside triphosphate hydrolases"/>
    <property type="match status" value="1"/>
</dbReference>
<dbReference type="GO" id="GO:0004017">
    <property type="term" value="F:AMP kinase activity"/>
    <property type="evidence" value="ECO:0007669"/>
    <property type="project" value="UniProtKB-EC"/>
</dbReference>
<comment type="caution">
    <text evidence="7">The sequence shown here is derived from an EMBL/GenBank/DDBJ whole genome shotgun (WGS) entry which is preliminary data.</text>
</comment>
<dbReference type="STRING" id="1675527.AIOL_000004"/>
<evidence type="ECO:0000313" key="8">
    <source>
        <dbReference type="Proteomes" id="UP000037178"/>
    </source>
</evidence>
<organism evidence="7 8">
    <name type="scientific">Candidatus Rhodobacter oscarellae</name>
    <dbReference type="NCBI Taxonomy" id="1675527"/>
    <lineage>
        <taxon>Bacteria</taxon>
        <taxon>Pseudomonadati</taxon>
        <taxon>Pseudomonadota</taxon>
        <taxon>Alphaproteobacteria</taxon>
        <taxon>Rhodobacterales</taxon>
        <taxon>Rhodobacter group</taxon>
        <taxon>Rhodobacter</taxon>
    </lineage>
</organism>
<evidence type="ECO:0000256" key="1">
    <source>
        <dbReference type="ARBA" id="ARBA00004496"/>
    </source>
</evidence>
<dbReference type="EC" id="2.7.4.3" evidence="7"/>
<dbReference type="GO" id="GO:0005524">
    <property type="term" value="F:ATP binding"/>
    <property type="evidence" value="ECO:0007669"/>
    <property type="project" value="UniProtKB-KW"/>
</dbReference>
<dbReference type="HAMAP" id="MF_00234">
    <property type="entry name" value="Adenylate_kinase_AdkA"/>
    <property type="match status" value="1"/>
</dbReference>
<keyword evidence="6" id="KW-0067">ATP-binding</keyword>
<name>A0A0J9EB45_9RHOB</name>
<dbReference type="AlphaFoldDB" id="A0A0J9EB45"/>
<evidence type="ECO:0000256" key="3">
    <source>
        <dbReference type="ARBA" id="ARBA00022679"/>
    </source>
</evidence>
<evidence type="ECO:0000313" key="7">
    <source>
        <dbReference type="EMBL" id="KMW59856.1"/>
    </source>
</evidence>
<keyword evidence="8" id="KW-1185">Reference proteome</keyword>
<dbReference type="NCBIfam" id="NF003122">
    <property type="entry name" value="PRK04040.1"/>
    <property type="match status" value="1"/>
</dbReference>
<keyword evidence="3 7" id="KW-0808">Transferase</keyword>
<dbReference type="EMBL" id="LFTY01000001">
    <property type="protein sequence ID" value="KMW59856.1"/>
    <property type="molecule type" value="Genomic_DNA"/>
</dbReference>
<dbReference type="InterPro" id="IPR027417">
    <property type="entry name" value="P-loop_NTPase"/>
</dbReference>
<protein>
    <submittedName>
        <fullName evidence="7">Adenylate kinase</fullName>
        <ecNumber evidence="7">2.7.4.3</ecNumber>
    </submittedName>
</protein>
<evidence type="ECO:0000256" key="5">
    <source>
        <dbReference type="ARBA" id="ARBA00022777"/>
    </source>
</evidence>
<dbReference type="PATRIC" id="fig|1675527.3.peg.6"/>
<comment type="subcellular location">
    <subcellularLocation>
        <location evidence="1">Cytoplasm</location>
    </subcellularLocation>
</comment>
<keyword evidence="2" id="KW-0963">Cytoplasm</keyword>